<evidence type="ECO:0000313" key="3">
    <source>
        <dbReference type="EMBL" id="SFM06657.1"/>
    </source>
</evidence>
<keyword evidence="2" id="KW-1133">Transmembrane helix</keyword>
<keyword evidence="2" id="KW-0812">Transmembrane</keyword>
<protein>
    <recommendedName>
        <fullName evidence="5">DoxX-like family protein</fullName>
    </recommendedName>
</protein>
<feature type="transmembrane region" description="Helical" evidence="2">
    <location>
        <begin position="129"/>
        <end position="148"/>
    </location>
</feature>
<dbReference type="EMBL" id="FOTK01000018">
    <property type="protein sequence ID" value="SFM06657.1"/>
    <property type="molecule type" value="Genomic_DNA"/>
</dbReference>
<feature type="transmembrane region" description="Helical" evidence="2">
    <location>
        <begin position="36"/>
        <end position="59"/>
    </location>
</feature>
<dbReference type="Pfam" id="PF19660">
    <property type="entry name" value="DUF6163"/>
    <property type="match status" value="1"/>
</dbReference>
<sequence>MPGSFPIRRKGARPGDAPTDRIERASGPAPGAWDTVLVWFMRITALFWLAKSIASWATILDVLPGSRPFEIEPFGRQAAIVYFAVVDAAAAIGLWLTSAWGGVIWLLAVTSAMTLAVLTPQLVPMPMPLLVFGLTVVLMYFLLSWLAAQEAR</sequence>
<reference evidence="4" key="1">
    <citation type="submission" date="2016-10" db="EMBL/GenBank/DDBJ databases">
        <authorList>
            <person name="Varghese N."/>
            <person name="Submissions S."/>
        </authorList>
    </citation>
    <scope>NUCLEOTIDE SEQUENCE [LARGE SCALE GENOMIC DNA]</scope>
    <source>
        <strain evidence="4">BL36</strain>
    </source>
</reference>
<proteinExistence type="predicted"/>
<dbReference type="OrthoDB" id="7843623at2"/>
<dbReference type="Proteomes" id="UP000199048">
    <property type="component" value="Unassembled WGS sequence"/>
</dbReference>
<name>A0A1I4MU97_9HYPH</name>
<feature type="region of interest" description="Disordered" evidence="1">
    <location>
        <begin position="1"/>
        <end position="26"/>
    </location>
</feature>
<feature type="transmembrane region" description="Helical" evidence="2">
    <location>
        <begin position="79"/>
        <end position="96"/>
    </location>
</feature>
<gene>
    <name evidence="3" type="ORF">SAMN05192568_101835</name>
</gene>
<evidence type="ECO:0008006" key="5">
    <source>
        <dbReference type="Google" id="ProtNLM"/>
    </source>
</evidence>
<evidence type="ECO:0000256" key="1">
    <source>
        <dbReference type="SAM" id="MobiDB-lite"/>
    </source>
</evidence>
<dbReference type="STRING" id="582667.SAMN05192568_101835"/>
<dbReference type="RefSeq" id="WP_092042690.1">
    <property type="nucleotide sequence ID" value="NZ_FOTK01000018.1"/>
</dbReference>
<keyword evidence="2" id="KW-0472">Membrane</keyword>
<feature type="transmembrane region" description="Helical" evidence="2">
    <location>
        <begin position="103"/>
        <end position="123"/>
    </location>
</feature>
<keyword evidence="4" id="KW-1185">Reference proteome</keyword>
<evidence type="ECO:0000313" key="4">
    <source>
        <dbReference type="Proteomes" id="UP000199048"/>
    </source>
</evidence>
<evidence type="ECO:0000256" key="2">
    <source>
        <dbReference type="SAM" id="Phobius"/>
    </source>
</evidence>
<dbReference type="InterPro" id="IPR046161">
    <property type="entry name" value="DUF6163"/>
</dbReference>
<dbReference type="AlphaFoldDB" id="A0A1I4MU97"/>
<organism evidence="3 4">
    <name type="scientific">Methylobacterium pseudosasicola</name>
    <dbReference type="NCBI Taxonomy" id="582667"/>
    <lineage>
        <taxon>Bacteria</taxon>
        <taxon>Pseudomonadati</taxon>
        <taxon>Pseudomonadota</taxon>
        <taxon>Alphaproteobacteria</taxon>
        <taxon>Hyphomicrobiales</taxon>
        <taxon>Methylobacteriaceae</taxon>
        <taxon>Methylobacterium</taxon>
    </lineage>
</organism>
<accession>A0A1I4MU97</accession>